<keyword evidence="1" id="KW-0175">Coiled coil</keyword>
<evidence type="ECO:0008006" key="4">
    <source>
        <dbReference type="Google" id="ProtNLM"/>
    </source>
</evidence>
<reference evidence="2" key="1">
    <citation type="journal article" date="2014" name="Int. J. Syst. Evol. Microbiol.">
        <title>Complete genome sequence of Corynebacterium casei LMG S-19264T (=DSM 44701T), isolated from a smear-ripened cheese.</title>
        <authorList>
            <consortium name="US DOE Joint Genome Institute (JGI-PGF)"/>
            <person name="Walter F."/>
            <person name="Albersmeier A."/>
            <person name="Kalinowski J."/>
            <person name="Ruckert C."/>
        </authorList>
    </citation>
    <scope>NUCLEOTIDE SEQUENCE</scope>
    <source>
        <strain evidence="2">JCM 18487</strain>
    </source>
</reference>
<evidence type="ECO:0000313" key="2">
    <source>
        <dbReference type="EMBL" id="GGJ05681.1"/>
    </source>
</evidence>
<dbReference type="RefSeq" id="WP_188881967.1">
    <property type="nucleotide sequence ID" value="NZ_BMOY01000018.1"/>
</dbReference>
<evidence type="ECO:0000313" key="3">
    <source>
        <dbReference type="Proteomes" id="UP000637695"/>
    </source>
</evidence>
<name>A0A917KCP9_9BACL</name>
<dbReference type="AlphaFoldDB" id="A0A917KCP9"/>
<sequence length="190" mass="21290">MPSVQRWVTRSDAWTPEDDARLASLVLQHIRSGSTQLRAFEEAASQLGRTAAACGYRWNGVVRKRYRDEIEAAKRERKAGQRRANQTAAAGQETHAVTVTTADSMKDVIKFLQTFSEQYQNLLQQVEALAAENAKLQQRVEELTAQLAKAQEAVPAITPEQLEEDSKALFAIMERARKLLEAEGPRLPNE</sequence>
<dbReference type="Gene3D" id="1.20.5.10">
    <property type="match status" value="1"/>
</dbReference>
<dbReference type="PANTHER" id="PTHR41302">
    <property type="entry name" value="PRESPORE-SPECIFIC TRANSCRIPTIONAL REGULATOR RSFA-RELATED"/>
    <property type="match status" value="1"/>
</dbReference>
<accession>A0A917KCP9</accession>
<feature type="coiled-coil region" evidence="1">
    <location>
        <begin position="112"/>
        <end position="153"/>
    </location>
</feature>
<reference evidence="2" key="2">
    <citation type="submission" date="2020-09" db="EMBL/GenBank/DDBJ databases">
        <authorList>
            <person name="Sun Q."/>
            <person name="Ohkuma M."/>
        </authorList>
    </citation>
    <scope>NUCLEOTIDE SEQUENCE</scope>
    <source>
        <strain evidence="2">JCM 18487</strain>
    </source>
</reference>
<dbReference type="PANTHER" id="PTHR41302:SF2">
    <property type="entry name" value="PRESPORE SPECIFIC TRANSCRIPTIONAL ACTIVATOR RSFA"/>
    <property type="match status" value="1"/>
</dbReference>
<dbReference type="SUPFAM" id="SSF46689">
    <property type="entry name" value="Homeodomain-like"/>
    <property type="match status" value="1"/>
</dbReference>
<dbReference type="Gene3D" id="1.10.10.60">
    <property type="entry name" value="Homeodomain-like"/>
    <property type="match status" value="1"/>
</dbReference>
<dbReference type="Proteomes" id="UP000637695">
    <property type="component" value="Unassembled WGS sequence"/>
</dbReference>
<dbReference type="InterPro" id="IPR014243">
    <property type="entry name" value="RsfA-like"/>
</dbReference>
<organism evidence="2 3">
    <name type="scientific">Alicyclobacillus cellulosilyticus</name>
    <dbReference type="NCBI Taxonomy" id="1003997"/>
    <lineage>
        <taxon>Bacteria</taxon>
        <taxon>Bacillati</taxon>
        <taxon>Bacillota</taxon>
        <taxon>Bacilli</taxon>
        <taxon>Bacillales</taxon>
        <taxon>Alicyclobacillaceae</taxon>
        <taxon>Alicyclobacillus</taxon>
    </lineage>
</organism>
<proteinExistence type="predicted"/>
<keyword evidence="3" id="KW-1185">Reference proteome</keyword>
<protein>
    <recommendedName>
        <fullName evidence="4">Prespore-specific regulator</fullName>
    </recommendedName>
</protein>
<dbReference type="Pfam" id="PF13921">
    <property type="entry name" value="Myb_DNA-bind_6"/>
    <property type="match status" value="1"/>
</dbReference>
<comment type="caution">
    <text evidence="2">The sequence shown here is derived from an EMBL/GenBank/DDBJ whole genome shotgun (WGS) entry which is preliminary data.</text>
</comment>
<dbReference type="NCBIfam" id="TIGR02894">
    <property type="entry name" value="DNA_bind_RsfA"/>
    <property type="match status" value="1"/>
</dbReference>
<dbReference type="InterPro" id="IPR009057">
    <property type="entry name" value="Homeodomain-like_sf"/>
</dbReference>
<gene>
    <name evidence="2" type="primary">ylbO</name>
    <name evidence="2" type="ORF">GCM10010885_13520</name>
</gene>
<dbReference type="EMBL" id="BMOY01000018">
    <property type="protein sequence ID" value="GGJ05681.1"/>
    <property type="molecule type" value="Genomic_DNA"/>
</dbReference>
<evidence type="ECO:0000256" key="1">
    <source>
        <dbReference type="SAM" id="Coils"/>
    </source>
</evidence>